<reference evidence="4" key="1">
    <citation type="submission" date="2017-01" db="EMBL/GenBank/DDBJ databases">
        <authorList>
            <person name="Varghese N."/>
            <person name="Submissions S."/>
        </authorList>
    </citation>
    <scope>NUCLEOTIDE SEQUENCE [LARGE SCALE GENOMIC DNA]</scope>
    <source>
        <strain evidence="4">DSM 24913</strain>
    </source>
</reference>
<dbReference type="GO" id="GO:0015562">
    <property type="term" value="F:efflux transmembrane transporter activity"/>
    <property type="evidence" value="ECO:0007669"/>
    <property type="project" value="InterPro"/>
</dbReference>
<dbReference type="InterPro" id="IPR003423">
    <property type="entry name" value="OMP_efflux"/>
</dbReference>
<dbReference type="RefSeq" id="WP_076514472.1">
    <property type="nucleotide sequence ID" value="NZ_FTOH01000002.1"/>
</dbReference>
<dbReference type="SUPFAM" id="SSF56954">
    <property type="entry name" value="Outer membrane efflux proteins (OEP)"/>
    <property type="match status" value="1"/>
</dbReference>
<comment type="similarity">
    <text evidence="1">Belongs to the outer membrane factor (OMF) (TC 1.B.17) family.</text>
</comment>
<dbReference type="EMBL" id="FTOH01000002">
    <property type="protein sequence ID" value="SIS57196.1"/>
    <property type="molecule type" value="Genomic_DNA"/>
</dbReference>
<accession>A0A1N7K6L6</accession>
<dbReference type="STRING" id="484498.SAMN05421686_102348"/>
<protein>
    <submittedName>
        <fullName evidence="3">Outer membrane protein, cobalt-zinc-cadmium efflux system</fullName>
    </submittedName>
</protein>
<evidence type="ECO:0000313" key="3">
    <source>
        <dbReference type="EMBL" id="SIS57196.1"/>
    </source>
</evidence>
<organism evidence="3 4">
    <name type="scientific">Thalassolituus maritimus</name>
    <dbReference type="NCBI Taxonomy" id="484498"/>
    <lineage>
        <taxon>Bacteria</taxon>
        <taxon>Pseudomonadati</taxon>
        <taxon>Pseudomonadota</taxon>
        <taxon>Gammaproteobacteria</taxon>
        <taxon>Oceanospirillales</taxon>
        <taxon>Oceanospirillaceae</taxon>
        <taxon>Thalassolituus</taxon>
    </lineage>
</organism>
<keyword evidence="4" id="KW-1185">Reference proteome</keyword>
<dbReference type="PANTHER" id="PTHR30203:SF24">
    <property type="entry name" value="BLR4935 PROTEIN"/>
    <property type="match status" value="1"/>
</dbReference>
<proteinExistence type="inferred from homology"/>
<dbReference type="Gene3D" id="1.20.1600.10">
    <property type="entry name" value="Outer membrane efflux proteins (OEP)"/>
    <property type="match status" value="1"/>
</dbReference>
<sequence length="425" mass="46810">MKSPMTRGAVGLIVSLSTLWSVPSHALTLDETIQRTQAAHPQFKAYSALQRASRADVDTLSLAPPIILNGEADNLIGNGSYQQAAQAEYTLALSSVIELGGQRRARHQQALSAYELTDAQSKSRTLSLLSEVTRAYIATLASQERLRIAEESLRLNKQTLAVVEKRHQRGAAPKNDQLRAEAALERSASAVEQARLQLDNDIYRLTSYWMTSGEPRGELSLTGNLFDLSTPPGQFPQRLSAVDDALVLEVYASEARLAEADSTLIQARNAGSVEWRVGVTHFAESREEALSAAASIPLFSGRRGSSAASAARQRAVASEYEYQAHKRDVTQRLHTAWSALQQHSASVNTYQQKIIPLLKRAMDEVEQGYAQGRYRYQDWHIAREELIEAERQLISSASAALISRTLIEELTARAVSNQTTQDTPQ</sequence>
<name>A0A1N7K6L6_9GAMM</name>
<evidence type="ECO:0000313" key="4">
    <source>
        <dbReference type="Proteomes" id="UP000185639"/>
    </source>
</evidence>
<dbReference type="InterPro" id="IPR010131">
    <property type="entry name" value="MdtP/NodT-like"/>
</dbReference>
<dbReference type="PANTHER" id="PTHR30203">
    <property type="entry name" value="OUTER MEMBRANE CATION EFFLUX PROTEIN"/>
    <property type="match status" value="1"/>
</dbReference>
<keyword evidence="2" id="KW-0732">Signal</keyword>
<feature type="chain" id="PRO_5012342659" evidence="2">
    <location>
        <begin position="27"/>
        <end position="425"/>
    </location>
</feature>
<gene>
    <name evidence="3" type="ORF">SAMN05421686_102348</name>
</gene>
<feature type="signal peptide" evidence="2">
    <location>
        <begin position="1"/>
        <end position="26"/>
    </location>
</feature>
<dbReference type="Pfam" id="PF02321">
    <property type="entry name" value="OEP"/>
    <property type="match status" value="2"/>
</dbReference>
<evidence type="ECO:0000256" key="1">
    <source>
        <dbReference type="ARBA" id="ARBA00007613"/>
    </source>
</evidence>
<dbReference type="AlphaFoldDB" id="A0A1N7K6L6"/>
<evidence type="ECO:0000256" key="2">
    <source>
        <dbReference type="SAM" id="SignalP"/>
    </source>
</evidence>
<dbReference type="Proteomes" id="UP000185639">
    <property type="component" value="Unassembled WGS sequence"/>
</dbReference>